<dbReference type="HOGENOM" id="CLU_2345498_0_0_11"/>
<evidence type="ECO:0000313" key="1">
    <source>
        <dbReference type="EMBL" id="KFG71479.1"/>
    </source>
</evidence>
<evidence type="ECO:0000313" key="2">
    <source>
        <dbReference type="Proteomes" id="UP000029095"/>
    </source>
</evidence>
<dbReference type="AlphaFoldDB" id="A0A086MRG1"/>
<dbReference type="RefSeq" id="WP_043386001.1">
    <property type="nucleotide sequence ID" value="NZ_KN039950.1"/>
</dbReference>
<accession>A0A086MRG1</accession>
<sequence length="97" mass="11177">MTITYEQARDRVRAELEPTWRTGTFSIDDRTIVENDKMYVFEVGAREYLKDRDPAFEIVGGVVVVYKNDGRVDSLPSVQVALDQSLQRRPNPEPVFI</sequence>
<dbReference type="EMBL" id="JNFQ01000007">
    <property type="protein sequence ID" value="KFG71479.1"/>
    <property type="molecule type" value="Genomic_DNA"/>
</dbReference>
<dbReference type="STRING" id="1915400.FM21_35065"/>
<proteinExistence type="predicted"/>
<gene>
    <name evidence="1" type="ORF">FM21_35065</name>
</gene>
<reference evidence="1 2" key="1">
    <citation type="submission" date="2014-05" db="EMBL/GenBank/DDBJ databases">
        <title>Complete genome sequence of the Streptomyces mutabilis TRM45540.</title>
        <authorList>
            <person name="Luo X."/>
            <person name="Zhang L."/>
        </authorList>
    </citation>
    <scope>NUCLEOTIDE SEQUENCE [LARGE SCALE GENOMIC DNA]</scope>
    <source>
        <strain evidence="1 2">TRM45540</strain>
    </source>
</reference>
<dbReference type="Proteomes" id="UP000029095">
    <property type="component" value="Unassembled WGS sequence"/>
</dbReference>
<comment type="caution">
    <text evidence="1">The sequence shown here is derived from an EMBL/GenBank/DDBJ whole genome shotgun (WGS) entry which is preliminary data.</text>
</comment>
<organism evidence="1 2">
    <name type="scientific">Streptomyces mutabilis</name>
    <dbReference type="NCBI Taxonomy" id="67332"/>
    <lineage>
        <taxon>Bacteria</taxon>
        <taxon>Bacillati</taxon>
        <taxon>Actinomycetota</taxon>
        <taxon>Actinomycetes</taxon>
        <taxon>Kitasatosporales</taxon>
        <taxon>Streptomycetaceae</taxon>
        <taxon>Streptomyces</taxon>
    </lineage>
</organism>
<protein>
    <submittedName>
        <fullName evidence="1">Uncharacterized protein</fullName>
    </submittedName>
</protein>
<name>A0A086MRG1_9ACTN</name>
<keyword evidence="2" id="KW-1185">Reference proteome</keyword>